<protein>
    <recommendedName>
        <fullName evidence="1">NTF2 fold immunity protein domain-containing protein</fullName>
    </recommendedName>
</protein>
<evidence type="ECO:0000313" key="3">
    <source>
        <dbReference type="Proteomes" id="UP000245212"/>
    </source>
</evidence>
<evidence type="ECO:0000313" key="2">
    <source>
        <dbReference type="EMBL" id="PWF24916.1"/>
    </source>
</evidence>
<evidence type="ECO:0000259" key="1">
    <source>
        <dbReference type="Pfam" id="PF15655"/>
    </source>
</evidence>
<dbReference type="Pfam" id="PF15655">
    <property type="entry name" value="Imm-NTF2"/>
    <property type="match status" value="1"/>
</dbReference>
<dbReference type="InterPro" id="IPR028049">
    <property type="entry name" value="Imm-NTF2"/>
</dbReference>
<reference evidence="3" key="1">
    <citation type="submission" date="2018-05" db="EMBL/GenBank/DDBJ databases">
        <authorList>
            <person name="Li Y."/>
        </authorList>
    </citation>
    <scope>NUCLEOTIDE SEQUENCE [LARGE SCALE GENOMIC DNA]</scope>
    <source>
        <strain evidence="3">3d-2-2</strain>
    </source>
</reference>
<proteinExistence type="predicted"/>
<dbReference type="EMBL" id="QETA01000001">
    <property type="protein sequence ID" value="PWF24916.1"/>
    <property type="molecule type" value="Genomic_DNA"/>
</dbReference>
<keyword evidence="3" id="KW-1185">Reference proteome</keyword>
<accession>A0A2V1K134</accession>
<organism evidence="2 3">
    <name type="scientific">Corticimicrobacter populi</name>
    <dbReference type="NCBI Taxonomy" id="2175229"/>
    <lineage>
        <taxon>Bacteria</taxon>
        <taxon>Pseudomonadati</taxon>
        <taxon>Pseudomonadota</taxon>
        <taxon>Betaproteobacteria</taxon>
        <taxon>Burkholderiales</taxon>
        <taxon>Alcaligenaceae</taxon>
        <taxon>Corticimicrobacter</taxon>
    </lineage>
</organism>
<dbReference type="RefSeq" id="WP_109060319.1">
    <property type="nucleotide sequence ID" value="NZ_QETA01000001.1"/>
</dbReference>
<gene>
    <name evidence="2" type="ORF">DD235_01690</name>
</gene>
<sequence length="162" mass="19198">MMMNCDLEFDAREFTLGFASEMDAWEDEFRDAWQENNKNYIHGAPEEIMARYRAADEAMHAKYRALYCDIFYRYCTDRERKYGGPHGPKSAGMPTKYNGIDADAPCQVVQKNKNRIEVTWDIRNTILPRKTLFVLVRRDQQWRIDSYKYLSDGNEKWDNGIL</sequence>
<dbReference type="AlphaFoldDB" id="A0A2V1K134"/>
<comment type="caution">
    <text evidence="2">The sequence shown here is derived from an EMBL/GenBank/DDBJ whole genome shotgun (WGS) entry which is preliminary data.</text>
</comment>
<feature type="domain" description="NTF2 fold immunity protein" evidence="1">
    <location>
        <begin position="61"/>
        <end position="158"/>
    </location>
</feature>
<dbReference type="Proteomes" id="UP000245212">
    <property type="component" value="Unassembled WGS sequence"/>
</dbReference>
<name>A0A2V1K134_9BURK</name>